<evidence type="ECO:0000259" key="6">
    <source>
        <dbReference type="SMART" id="SM00829"/>
    </source>
</evidence>
<name>A0ABZ0GQX7_9GAMM</name>
<evidence type="ECO:0000256" key="1">
    <source>
        <dbReference type="ARBA" id="ARBA00022723"/>
    </source>
</evidence>
<organism evidence="7 8">
    <name type="scientific">Thalassotalea fonticola</name>
    <dbReference type="NCBI Taxonomy" id="3065649"/>
    <lineage>
        <taxon>Bacteria</taxon>
        <taxon>Pseudomonadati</taxon>
        <taxon>Pseudomonadota</taxon>
        <taxon>Gammaproteobacteria</taxon>
        <taxon>Alteromonadales</taxon>
        <taxon>Colwelliaceae</taxon>
        <taxon>Thalassotalea</taxon>
    </lineage>
</organism>
<dbReference type="InterPro" id="IPR013149">
    <property type="entry name" value="ADH-like_C"/>
</dbReference>
<dbReference type="CDD" id="cd08278">
    <property type="entry name" value="benzyl_alcohol_DH"/>
    <property type="match status" value="1"/>
</dbReference>
<dbReference type="Pfam" id="PF00107">
    <property type="entry name" value="ADH_zinc_N"/>
    <property type="match status" value="1"/>
</dbReference>
<keyword evidence="8" id="KW-1185">Reference proteome</keyword>
<accession>A0ABZ0GQX7</accession>
<dbReference type="PROSITE" id="PS00059">
    <property type="entry name" value="ADH_ZINC"/>
    <property type="match status" value="1"/>
</dbReference>
<dbReference type="PANTHER" id="PTHR43880:SF12">
    <property type="entry name" value="ALCOHOL DEHYDROGENASE CLASS-3"/>
    <property type="match status" value="1"/>
</dbReference>
<dbReference type="Gene3D" id="3.40.50.720">
    <property type="entry name" value="NAD(P)-binding Rossmann-like Domain"/>
    <property type="match status" value="1"/>
</dbReference>
<keyword evidence="4" id="KW-0520">NAD</keyword>
<dbReference type="InterPro" id="IPR011032">
    <property type="entry name" value="GroES-like_sf"/>
</dbReference>
<dbReference type="EMBL" id="CP136600">
    <property type="protein sequence ID" value="WOH38191.1"/>
    <property type="molecule type" value="Genomic_DNA"/>
</dbReference>
<dbReference type="SUPFAM" id="SSF51735">
    <property type="entry name" value="NAD(P)-binding Rossmann-fold domains"/>
    <property type="match status" value="1"/>
</dbReference>
<evidence type="ECO:0000256" key="5">
    <source>
        <dbReference type="RuleBase" id="RU361277"/>
    </source>
</evidence>
<reference evidence="7 8" key="1">
    <citation type="submission" date="2023-09" db="EMBL/GenBank/DDBJ databases">
        <authorList>
            <person name="Qi X."/>
        </authorList>
    </citation>
    <scope>NUCLEOTIDE SEQUENCE [LARGE SCALE GENOMIC DNA]</scope>
    <source>
        <strain evidence="7 8">S1-1</strain>
    </source>
</reference>
<dbReference type="Pfam" id="PF08240">
    <property type="entry name" value="ADH_N"/>
    <property type="match status" value="1"/>
</dbReference>
<feature type="domain" description="Enoyl reductase (ER)" evidence="6">
    <location>
        <begin position="45"/>
        <end position="398"/>
    </location>
</feature>
<dbReference type="InterPro" id="IPR036291">
    <property type="entry name" value="NAD(P)-bd_dom_sf"/>
</dbReference>
<dbReference type="Proteomes" id="UP001301442">
    <property type="component" value="Chromosome"/>
</dbReference>
<evidence type="ECO:0000256" key="4">
    <source>
        <dbReference type="ARBA" id="ARBA00023027"/>
    </source>
</evidence>
<dbReference type="SMART" id="SM00829">
    <property type="entry name" value="PKS_ER"/>
    <property type="match status" value="1"/>
</dbReference>
<dbReference type="InterPro" id="IPR013154">
    <property type="entry name" value="ADH-like_N"/>
</dbReference>
<dbReference type="Gene3D" id="3.90.180.10">
    <property type="entry name" value="Medium-chain alcohol dehydrogenases, catalytic domain"/>
    <property type="match status" value="1"/>
</dbReference>
<evidence type="ECO:0000256" key="3">
    <source>
        <dbReference type="ARBA" id="ARBA00023002"/>
    </source>
</evidence>
<evidence type="ECO:0000256" key="2">
    <source>
        <dbReference type="ARBA" id="ARBA00022833"/>
    </source>
</evidence>
<comment type="similarity">
    <text evidence="5">Belongs to the zinc-containing alcohol dehydrogenase family.</text>
</comment>
<keyword evidence="3" id="KW-0560">Oxidoreductase</keyword>
<comment type="cofactor">
    <cofactor evidence="5">
        <name>Zn(2+)</name>
        <dbReference type="ChEBI" id="CHEBI:29105"/>
    </cofactor>
</comment>
<proteinExistence type="inferred from homology"/>
<keyword evidence="1 5" id="KW-0479">Metal-binding</keyword>
<dbReference type="InterPro" id="IPR020843">
    <property type="entry name" value="ER"/>
</dbReference>
<sequence length="401" mass="42428">MTIAILTRYGSFNENSSQFDLTTIGVRTMTNDNIRHEATAAIARDPSEPLTFEQVTLQSPRADEVLIKIVASGICHTDLVCLYQELPVPLPMVLGHEGAGIVVEAGSAVKDLSPGDHVVLSFNSCGECPSCEHELPSYCYDFMENNFSGCRGDGTGTMEQNGEAVNANFFGQSSFATMAIANVRNTVKVRKDLPLEMLAPLGCGVQTGAGTVLNSLSVTVANSMAIFGGGAVGLSALMAAKLVGADPIVVVEPLADRRALALELGADHVIDPFAVENVVEEIKKLVGGVDFSLEMTGIPAVASQCVAALKPLGTCALVGAAPADAEVSINIMEMLATGRKIVGIVEGDAEPRTFIPQLIEYYDEGRFPFDRLIDFFPFEALNEAVEAQGNGQSIKPVVRMG</sequence>
<dbReference type="RefSeq" id="WP_348396964.1">
    <property type="nucleotide sequence ID" value="NZ_CP136600.1"/>
</dbReference>
<evidence type="ECO:0000313" key="7">
    <source>
        <dbReference type="EMBL" id="WOH38191.1"/>
    </source>
</evidence>
<dbReference type="InterPro" id="IPR002328">
    <property type="entry name" value="ADH_Zn_CS"/>
</dbReference>
<gene>
    <name evidence="7" type="ORF">RI844_02845</name>
</gene>
<keyword evidence="2 5" id="KW-0862">Zinc</keyword>
<protein>
    <submittedName>
        <fullName evidence="7">NAD(P)-dependent alcohol dehydrogenase</fullName>
    </submittedName>
</protein>
<dbReference type="SUPFAM" id="SSF50129">
    <property type="entry name" value="GroES-like"/>
    <property type="match status" value="1"/>
</dbReference>
<dbReference type="PANTHER" id="PTHR43880">
    <property type="entry name" value="ALCOHOL DEHYDROGENASE"/>
    <property type="match status" value="1"/>
</dbReference>
<evidence type="ECO:0000313" key="8">
    <source>
        <dbReference type="Proteomes" id="UP001301442"/>
    </source>
</evidence>